<dbReference type="EMBL" id="JACBZP010000001">
    <property type="protein sequence ID" value="NYI68549.1"/>
    <property type="molecule type" value="Genomic_DNA"/>
</dbReference>
<dbReference type="InterPro" id="IPR042070">
    <property type="entry name" value="PucR_C-HTH_sf"/>
</dbReference>
<keyword evidence="6" id="KW-1185">Reference proteome</keyword>
<reference evidence="5 6" key="1">
    <citation type="submission" date="2020-07" db="EMBL/GenBank/DDBJ databases">
        <title>Sequencing the genomes of 1000 actinobacteria strains.</title>
        <authorList>
            <person name="Klenk H.-P."/>
        </authorList>
    </citation>
    <scope>NUCLEOTIDE SEQUENCE [LARGE SCALE GENOMIC DNA]</scope>
    <source>
        <strain evidence="5 6">DSM 26341</strain>
    </source>
</reference>
<comment type="similarity">
    <text evidence="1">Belongs to the CdaR family.</text>
</comment>
<sequence>MTTPVRHTAADDPPGRMTVSGLLETSVLAGSDILAGSDGLTREVARFNVMEVPDIERWTRPGEFLLTAGYAIRHSPDRLTSVIEALHTRGVAGIGIKLGRYIDTVPPASLETAERLGFPVVSLPSGVSFDDILTEGSIDLVNRHVHTMNQADVLQRRLVDVVLAGGGLPAVTEALAHELNVAALVTTPDGRQITAAGAPEKLDVVRSSPALDDTGRLRTESLDGALGAHPVPADSEDASLSAAIVGVRAGDTDHGRLAAFATGRTLGREDLFALDRAASVCALVTTRDLAVSAVEDKYQADFVRDLTVGRAGSAEQTIAHARDFGWDFDRPLMVVVVEPDPGALDDDTSSTRRPLVERQAGAIAGALAHRDSGAAVVALSTETVIILGAETRERSEAKINDLVRTVRGRGGGGRKPFSVGMSRSCDSPAEIPTAYSQAATAVRVGRQVAGGESVTHFDALGVYRLLSLVEDQAELESFARETLRELADDTDEARDLRRTLDLLLATNINVAETARTLHFHYNTLRYRLAKLERVLGPFTTKPGLRLDLSLALKILAMRGLRR</sequence>
<proteinExistence type="inferred from homology"/>
<feature type="domain" description="CdaR GGDEF-like" evidence="4">
    <location>
        <begin position="313"/>
        <end position="444"/>
    </location>
</feature>
<dbReference type="InterPro" id="IPR012914">
    <property type="entry name" value="PucR_dom"/>
</dbReference>
<dbReference type="InterPro" id="IPR051448">
    <property type="entry name" value="CdaR-like_regulators"/>
</dbReference>
<evidence type="ECO:0000313" key="6">
    <source>
        <dbReference type="Proteomes" id="UP000539111"/>
    </source>
</evidence>
<evidence type="ECO:0000259" key="2">
    <source>
        <dbReference type="Pfam" id="PF07905"/>
    </source>
</evidence>
<accession>A0A7Z0D455</accession>
<dbReference type="Proteomes" id="UP000539111">
    <property type="component" value="Unassembled WGS sequence"/>
</dbReference>
<name>A0A7Z0D455_9MICO</name>
<dbReference type="PANTHER" id="PTHR33744">
    <property type="entry name" value="CARBOHYDRATE DIACID REGULATOR"/>
    <property type="match status" value="1"/>
</dbReference>
<dbReference type="Pfam" id="PF07905">
    <property type="entry name" value="PucR"/>
    <property type="match status" value="1"/>
</dbReference>
<evidence type="ECO:0000259" key="3">
    <source>
        <dbReference type="Pfam" id="PF13556"/>
    </source>
</evidence>
<protein>
    <submittedName>
        <fullName evidence="5">Purine catabolism regulator</fullName>
    </submittedName>
</protein>
<gene>
    <name evidence="5" type="ORF">BJY26_002855</name>
</gene>
<feature type="domain" description="Purine catabolism PurC-like" evidence="2">
    <location>
        <begin position="22"/>
        <end position="134"/>
    </location>
</feature>
<dbReference type="Pfam" id="PF17853">
    <property type="entry name" value="GGDEF_2"/>
    <property type="match status" value="1"/>
</dbReference>
<dbReference type="InterPro" id="IPR025736">
    <property type="entry name" value="PucR_C-HTH_dom"/>
</dbReference>
<evidence type="ECO:0000313" key="5">
    <source>
        <dbReference type="EMBL" id="NYI68549.1"/>
    </source>
</evidence>
<dbReference type="AlphaFoldDB" id="A0A7Z0D455"/>
<dbReference type="PANTHER" id="PTHR33744:SF1">
    <property type="entry name" value="DNA-BINDING TRANSCRIPTIONAL ACTIVATOR ADER"/>
    <property type="match status" value="1"/>
</dbReference>
<evidence type="ECO:0000256" key="1">
    <source>
        <dbReference type="ARBA" id="ARBA00006754"/>
    </source>
</evidence>
<evidence type="ECO:0000259" key="4">
    <source>
        <dbReference type="Pfam" id="PF17853"/>
    </source>
</evidence>
<comment type="caution">
    <text evidence="5">The sequence shown here is derived from an EMBL/GenBank/DDBJ whole genome shotgun (WGS) entry which is preliminary data.</text>
</comment>
<dbReference type="RefSeq" id="WP_218852426.1">
    <property type="nucleotide sequence ID" value="NZ_JACBZP010000001.1"/>
</dbReference>
<dbReference type="Gene3D" id="1.10.10.2840">
    <property type="entry name" value="PucR C-terminal helix-turn-helix domain"/>
    <property type="match status" value="1"/>
</dbReference>
<organism evidence="5 6">
    <name type="scientific">Spelaeicoccus albus</name>
    <dbReference type="NCBI Taxonomy" id="1280376"/>
    <lineage>
        <taxon>Bacteria</taxon>
        <taxon>Bacillati</taxon>
        <taxon>Actinomycetota</taxon>
        <taxon>Actinomycetes</taxon>
        <taxon>Micrococcales</taxon>
        <taxon>Brevibacteriaceae</taxon>
        <taxon>Spelaeicoccus</taxon>
    </lineage>
</organism>
<dbReference type="InterPro" id="IPR041522">
    <property type="entry name" value="CdaR_GGDEF"/>
</dbReference>
<dbReference type="Pfam" id="PF13556">
    <property type="entry name" value="HTH_30"/>
    <property type="match status" value="1"/>
</dbReference>
<feature type="domain" description="PucR C-terminal helix-turn-helix" evidence="3">
    <location>
        <begin position="496"/>
        <end position="554"/>
    </location>
</feature>